<dbReference type="UniPathway" id="UPA00603">
    <property type="reaction ID" value="UER00660"/>
</dbReference>
<evidence type="ECO:0000313" key="10">
    <source>
        <dbReference type="EMBL" id="PZA15719.1"/>
    </source>
</evidence>
<dbReference type="SUPFAM" id="SSF51338">
    <property type="entry name" value="Composite domain of metallo-dependent hydrolases"/>
    <property type="match status" value="1"/>
</dbReference>
<protein>
    <recommendedName>
        <fullName evidence="3 7">Guanine deaminase</fullName>
        <shortName evidence="8">Guanase</shortName>
        <ecNumber evidence="3 7">3.5.4.3</ecNumber>
    </recommendedName>
    <alternativeName>
        <fullName evidence="8">Guanine aminohydrolase</fullName>
    </alternativeName>
</protein>
<gene>
    <name evidence="10" type="primary">guaD</name>
    <name evidence="10" type="ORF">DNK49_14700</name>
</gene>
<evidence type="ECO:0000256" key="6">
    <source>
        <dbReference type="ARBA" id="ARBA00022833"/>
    </source>
</evidence>
<comment type="function">
    <text evidence="8">Catalyzes the hydrolytic deamination of guanine, producing xanthine and ammonia.</text>
</comment>
<dbReference type="EMBL" id="QKOE01000011">
    <property type="protein sequence ID" value="PZA15719.1"/>
    <property type="molecule type" value="Genomic_DNA"/>
</dbReference>
<comment type="caution">
    <text evidence="10">The sequence shown here is derived from an EMBL/GenBank/DDBJ whole genome shotgun (WGS) entry which is preliminary data.</text>
</comment>
<dbReference type="CDD" id="cd01303">
    <property type="entry name" value="GDEase"/>
    <property type="match status" value="1"/>
</dbReference>
<dbReference type="OrthoDB" id="3189065at2"/>
<evidence type="ECO:0000256" key="4">
    <source>
        <dbReference type="ARBA" id="ARBA00022723"/>
    </source>
</evidence>
<dbReference type="SUPFAM" id="SSF51556">
    <property type="entry name" value="Metallo-dependent hydrolases"/>
    <property type="match status" value="1"/>
</dbReference>
<name>A0A323UT96_9RHOO</name>
<organism evidence="10 11">
    <name type="scientific">Parazoarcus communis SWub3 = DSM 12120</name>
    <dbReference type="NCBI Taxonomy" id="1121029"/>
    <lineage>
        <taxon>Bacteria</taxon>
        <taxon>Pseudomonadati</taxon>
        <taxon>Pseudomonadota</taxon>
        <taxon>Betaproteobacteria</taxon>
        <taxon>Rhodocyclales</taxon>
        <taxon>Zoogloeaceae</taxon>
        <taxon>Parazoarcus</taxon>
    </lineage>
</organism>
<dbReference type="InterPro" id="IPR051607">
    <property type="entry name" value="Metallo-dep_hydrolases"/>
</dbReference>
<dbReference type="GO" id="GO:0006147">
    <property type="term" value="P:guanine catabolic process"/>
    <property type="evidence" value="ECO:0007669"/>
    <property type="project" value="UniProtKB-UniRule"/>
</dbReference>
<dbReference type="Gene3D" id="2.30.40.10">
    <property type="entry name" value="Urease, subunit C, domain 1"/>
    <property type="match status" value="1"/>
</dbReference>
<dbReference type="PANTHER" id="PTHR11271">
    <property type="entry name" value="GUANINE DEAMINASE"/>
    <property type="match status" value="1"/>
</dbReference>
<dbReference type="GO" id="GO:0008892">
    <property type="term" value="F:guanine deaminase activity"/>
    <property type="evidence" value="ECO:0007669"/>
    <property type="project" value="UniProtKB-UniRule"/>
</dbReference>
<dbReference type="InterPro" id="IPR032466">
    <property type="entry name" value="Metal_Hydrolase"/>
</dbReference>
<dbReference type="GO" id="GO:0008270">
    <property type="term" value="F:zinc ion binding"/>
    <property type="evidence" value="ECO:0007669"/>
    <property type="project" value="UniProtKB-UniRule"/>
</dbReference>
<evidence type="ECO:0000256" key="1">
    <source>
        <dbReference type="ARBA" id="ARBA00004984"/>
    </source>
</evidence>
<dbReference type="InterPro" id="IPR014311">
    <property type="entry name" value="Guanine_deaminase"/>
</dbReference>
<comment type="pathway">
    <text evidence="1 8">Purine metabolism; guanine degradation; xanthine from guanine: step 1/1.</text>
</comment>
<evidence type="ECO:0000256" key="8">
    <source>
        <dbReference type="RuleBase" id="RU366009"/>
    </source>
</evidence>
<comment type="similarity">
    <text evidence="2 8">Belongs to the metallo-dependent hydrolases superfamily. ATZ/TRZ family.</text>
</comment>
<dbReference type="PANTHER" id="PTHR11271:SF6">
    <property type="entry name" value="GUANINE DEAMINASE"/>
    <property type="match status" value="1"/>
</dbReference>
<evidence type="ECO:0000259" key="9">
    <source>
        <dbReference type="Pfam" id="PF01979"/>
    </source>
</evidence>
<keyword evidence="11" id="KW-1185">Reference proteome</keyword>
<dbReference type="FunFam" id="3.20.20.140:FF:000022">
    <property type="entry name" value="Guanine deaminase"/>
    <property type="match status" value="1"/>
</dbReference>
<dbReference type="NCBIfam" id="NF006679">
    <property type="entry name" value="PRK09228.1"/>
    <property type="match status" value="1"/>
</dbReference>
<dbReference type="EC" id="3.5.4.3" evidence="3 7"/>
<dbReference type="Pfam" id="PF01979">
    <property type="entry name" value="Amidohydro_1"/>
    <property type="match status" value="1"/>
</dbReference>
<evidence type="ECO:0000256" key="2">
    <source>
        <dbReference type="ARBA" id="ARBA00006745"/>
    </source>
</evidence>
<keyword evidence="5 8" id="KW-0378">Hydrolase</keyword>
<comment type="cofactor">
    <cofactor evidence="8">
        <name>Zn(2+)</name>
        <dbReference type="ChEBI" id="CHEBI:29105"/>
    </cofactor>
    <text evidence="8">Binds 1 zinc ion per subunit.</text>
</comment>
<evidence type="ECO:0000256" key="3">
    <source>
        <dbReference type="ARBA" id="ARBA00012781"/>
    </source>
</evidence>
<evidence type="ECO:0000256" key="7">
    <source>
        <dbReference type="NCBIfam" id="TIGR02967"/>
    </source>
</evidence>
<keyword evidence="6 8" id="KW-0862">Zinc</keyword>
<dbReference type="AlphaFoldDB" id="A0A323UT96"/>
<dbReference type="Gene3D" id="3.20.20.140">
    <property type="entry name" value="Metal-dependent hydrolases"/>
    <property type="match status" value="1"/>
</dbReference>
<evidence type="ECO:0000313" key="11">
    <source>
        <dbReference type="Proteomes" id="UP000248259"/>
    </source>
</evidence>
<feature type="domain" description="Amidohydrolase-related" evidence="9">
    <location>
        <begin position="79"/>
        <end position="432"/>
    </location>
</feature>
<dbReference type="GO" id="GO:0005829">
    <property type="term" value="C:cytosol"/>
    <property type="evidence" value="ECO:0007669"/>
    <property type="project" value="TreeGrafter"/>
</dbReference>
<accession>A0A323UT96</accession>
<keyword evidence="4 8" id="KW-0479">Metal-binding</keyword>
<sequence>MQDDPAPVKYAPQRLHAIRGELLHFVADPADQGATSTEHLPDGVLLIENGHITECGPADALLSRLPAHIPVTDYRGKLIMPGFVDTHIHYAQTDIIGSYGEQLLAWLEKYTFPTERRFADPAHAAEVAGFFCDELLKNGTTTAMAFATVHPTSVDALFEAAQQRHMRMIAGKVLMDRNCPDFLADTAETGYADSKALIEKWHERDRLLYAVTPRFAPTSSREQMTLAGRLFAEHPGVYLQSHVAENRGEVAWVTELYPEARSYLDVYDRYHQLGVRSVYAHCIWLDDADRQRMADTGATMSFCPTSNLFLGSGLFDLDRAHQLGVRVGIGTDVGGGTSFSMLQALNEAYKVLQLNGQQLSAERAFYLATLGGARSLYLDDRIGNFKLGKEADFVVIDPAATPLLARRMAHTRTLAERLFVIMTLGDDRCIAATHLLGERAYVAQS</sequence>
<dbReference type="Proteomes" id="UP000248259">
    <property type="component" value="Unassembled WGS sequence"/>
</dbReference>
<proteinExistence type="inferred from homology"/>
<dbReference type="InterPro" id="IPR011059">
    <property type="entry name" value="Metal-dep_hydrolase_composite"/>
</dbReference>
<dbReference type="InterPro" id="IPR006680">
    <property type="entry name" value="Amidohydro-rel"/>
</dbReference>
<evidence type="ECO:0000256" key="5">
    <source>
        <dbReference type="ARBA" id="ARBA00022801"/>
    </source>
</evidence>
<comment type="catalytic activity">
    <reaction evidence="8">
        <text>guanine + H2O + H(+) = xanthine + NH4(+)</text>
        <dbReference type="Rhea" id="RHEA:14665"/>
        <dbReference type="ChEBI" id="CHEBI:15377"/>
        <dbReference type="ChEBI" id="CHEBI:15378"/>
        <dbReference type="ChEBI" id="CHEBI:16235"/>
        <dbReference type="ChEBI" id="CHEBI:17712"/>
        <dbReference type="ChEBI" id="CHEBI:28938"/>
        <dbReference type="EC" id="3.5.4.3"/>
    </reaction>
</comment>
<reference evidence="10 11" key="1">
    <citation type="submission" date="2018-06" db="EMBL/GenBank/DDBJ databases">
        <title>Azoarcus communis strain SWub3 genome.</title>
        <authorList>
            <person name="Zorraquino Salvo V."/>
            <person name="Toubiana D."/>
            <person name="Blumwald E."/>
        </authorList>
    </citation>
    <scope>NUCLEOTIDE SEQUENCE [LARGE SCALE GENOMIC DNA]</scope>
    <source>
        <strain evidence="10 11">SWub3</strain>
    </source>
</reference>
<dbReference type="NCBIfam" id="TIGR02967">
    <property type="entry name" value="guan_deamin"/>
    <property type="match status" value="1"/>
</dbReference>